<feature type="compositionally biased region" description="Basic residues" evidence="1">
    <location>
        <begin position="14"/>
        <end position="26"/>
    </location>
</feature>
<organism evidence="2">
    <name type="scientific">marine sediment metagenome</name>
    <dbReference type="NCBI Taxonomy" id="412755"/>
    <lineage>
        <taxon>unclassified sequences</taxon>
        <taxon>metagenomes</taxon>
        <taxon>ecological metagenomes</taxon>
    </lineage>
</organism>
<feature type="region of interest" description="Disordered" evidence="1">
    <location>
        <begin position="1"/>
        <end position="26"/>
    </location>
</feature>
<dbReference type="EMBL" id="LAZR01000069">
    <property type="protein sequence ID" value="KKN95616.1"/>
    <property type="molecule type" value="Genomic_DNA"/>
</dbReference>
<sequence length="532" mass="61348">MRRQHYKKSGDKARKMKGNSKKPVHRNRVIHRVDQGQYISNNFLNSNDIDGDFFSSSEEATIKNRQMIRPKIFDILTGDAITILKNSYPTNRDRHLTQINEELNEQFNLATSEQKGWVKLELFITPSDQLQFNLTLFGGDEDDTSEDNLQIIFEELEDPLNLHYKEQFFKNYAELPSLDIFKDEMDQNIEKSVASIVNDLDPSMYEQMKTDEGEPIPNAYGPAPMVMLAYETGQAPTYAAELEKLIDPGAKKEGISPPKTMAITTYQAIVRYVDMRNEELRDWTDMHNEVYFRGWYMNNLDYTPLAEAFNAEYNKQIDGLYEQLVEDTPNGINLPEDDQVTEDGIIDSFIDITGVTPVFKYHTDEYGKNLGLFDEETGKLITLGTIDAFINEIIAHGVMGGLPKMDMDGQYLRRQTPSPVSKKTARRIFDEKSELTNKERRTAQRIFEEPTGIDLLSELDKALEKLNVVEAKPKIREKAKEKPRRERSAFENISTEKSAFEGLESIDDILDDWEIPVREKKSRESVKEREKI</sequence>
<gene>
    <name evidence="2" type="ORF">LCGC14_0174850</name>
</gene>
<comment type="caution">
    <text evidence="2">The sequence shown here is derived from an EMBL/GenBank/DDBJ whole genome shotgun (WGS) entry which is preliminary data.</text>
</comment>
<proteinExistence type="predicted"/>
<protein>
    <submittedName>
        <fullName evidence="2">Uncharacterized protein</fullName>
    </submittedName>
</protein>
<evidence type="ECO:0000256" key="1">
    <source>
        <dbReference type="SAM" id="MobiDB-lite"/>
    </source>
</evidence>
<dbReference type="AlphaFoldDB" id="A0A0F9X9G2"/>
<reference evidence="2" key="1">
    <citation type="journal article" date="2015" name="Nature">
        <title>Complex archaea that bridge the gap between prokaryotes and eukaryotes.</title>
        <authorList>
            <person name="Spang A."/>
            <person name="Saw J.H."/>
            <person name="Jorgensen S.L."/>
            <person name="Zaremba-Niedzwiedzka K."/>
            <person name="Martijn J."/>
            <person name="Lind A.E."/>
            <person name="van Eijk R."/>
            <person name="Schleper C."/>
            <person name="Guy L."/>
            <person name="Ettema T.J."/>
        </authorList>
    </citation>
    <scope>NUCLEOTIDE SEQUENCE</scope>
</reference>
<accession>A0A0F9X9G2</accession>
<evidence type="ECO:0000313" key="2">
    <source>
        <dbReference type="EMBL" id="KKN95616.1"/>
    </source>
</evidence>
<name>A0A0F9X9G2_9ZZZZ</name>